<dbReference type="Proteomes" id="UP000069940">
    <property type="component" value="Unassembled WGS sequence"/>
</dbReference>
<dbReference type="EnsemblMetazoa" id="AALFPA23_014625.R21242">
    <property type="protein sequence ID" value="AALFPA23_014625.P21242"/>
    <property type="gene ID" value="AALFPA23_014625"/>
</dbReference>
<feature type="signal peptide" evidence="1">
    <location>
        <begin position="1"/>
        <end position="18"/>
    </location>
</feature>
<evidence type="ECO:0000313" key="3">
    <source>
        <dbReference type="Proteomes" id="UP000069940"/>
    </source>
</evidence>
<proteinExistence type="predicted"/>
<reference evidence="3" key="1">
    <citation type="journal article" date="2015" name="Proc. Natl. Acad. Sci. U.S.A.">
        <title>Genome sequence of the Asian Tiger mosquito, Aedes albopictus, reveals insights into its biology, genetics, and evolution.</title>
        <authorList>
            <person name="Chen X.G."/>
            <person name="Jiang X."/>
            <person name="Gu J."/>
            <person name="Xu M."/>
            <person name="Wu Y."/>
            <person name="Deng Y."/>
            <person name="Zhang C."/>
            <person name="Bonizzoni M."/>
            <person name="Dermauw W."/>
            <person name="Vontas J."/>
            <person name="Armbruster P."/>
            <person name="Huang X."/>
            <person name="Yang Y."/>
            <person name="Zhang H."/>
            <person name="He W."/>
            <person name="Peng H."/>
            <person name="Liu Y."/>
            <person name="Wu K."/>
            <person name="Chen J."/>
            <person name="Lirakis M."/>
            <person name="Topalis P."/>
            <person name="Van Leeuwen T."/>
            <person name="Hall A.B."/>
            <person name="Jiang X."/>
            <person name="Thorpe C."/>
            <person name="Mueller R.L."/>
            <person name="Sun C."/>
            <person name="Waterhouse R.M."/>
            <person name="Yan G."/>
            <person name="Tu Z.J."/>
            <person name="Fang X."/>
            <person name="James A.A."/>
        </authorList>
    </citation>
    <scope>NUCLEOTIDE SEQUENCE [LARGE SCALE GENOMIC DNA]</scope>
    <source>
        <strain evidence="3">Foshan</strain>
    </source>
</reference>
<dbReference type="RefSeq" id="XP_019558968.2">
    <property type="nucleotide sequence ID" value="XM_019703423.3"/>
</dbReference>
<sequence>MWRSLVILVALAGAELSARRIPMRSINAPSNVPYWKNRREYSMIPLKRYVDHDNGDECKCIKQLRLLRKPSMRAVIRRSDITAAESEEMIENYIEDYLLRLYLNRELVRPPPFTSKKSAKAKSRTEKQVQRLPSFQHEKAEYSDEENFRMSHNSRFYSQEPVPGQLLYPPVSPKFQPVAKAYANPYVSGLTKPRYVSSMLIPHFLNQTIAKPNETVRNILRLNSTEAEDHTVVAPKRIRYGKNSGYINMQSYNKSDAGSV</sequence>
<dbReference type="GeneID" id="109427838"/>
<feature type="chain" id="PRO_5046883530" description="Secreted protein" evidence="1">
    <location>
        <begin position="19"/>
        <end position="260"/>
    </location>
</feature>
<accession>A0ABM1Z384</accession>
<evidence type="ECO:0000313" key="2">
    <source>
        <dbReference type="EnsemblMetazoa" id="AALFPA23_014625.P21242"/>
    </source>
</evidence>
<reference evidence="2" key="2">
    <citation type="submission" date="2025-05" db="UniProtKB">
        <authorList>
            <consortium name="EnsemblMetazoa"/>
        </authorList>
    </citation>
    <scope>IDENTIFICATION</scope>
    <source>
        <strain evidence="2">Foshan</strain>
    </source>
</reference>
<organism evidence="2 3">
    <name type="scientific">Aedes albopictus</name>
    <name type="common">Asian tiger mosquito</name>
    <name type="synonym">Stegomyia albopicta</name>
    <dbReference type="NCBI Taxonomy" id="7160"/>
    <lineage>
        <taxon>Eukaryota</taxon>
        <taxon>Metazoa</taxon>
        <taxon>Ecdysozoa</taxon>
        <taxon>Arthropoda</taxon>
        <taxon>Hexapoda</taxon>
        <taxon>Insecta</taxon>
        <taxon>Pterygota</taxon>
        <taxon>Neoptera</taxon>
        <taxon>Endopterygota</taxon>
        <taxon>Diptera</taxon>
        <taxon>Nematocera</taxon>
        <taxon>Culicoidea</taxon>
        <taxon>Culicidae</taxon>
        <taxon>Culicinae</taxon>
        <taxon>Aedini</taxon>
        <taxon>Aedes</taxon>
        <taxon>Stegomyia</taxon>
    </lineage>
</organism>
<evidence type="ECO:0008006" key="4">
    <source>
        <dbReference type="Google" id="ProtNLM"/>
    </source>
</evidence>
<protein>
    <recommendedName>
        <fullName evidence="4">Secreted protein</fullName>
    </recommendedName>
</protein>
<keyword evidence="3" id="KW-1185">Reference proteome</keyword>
<name>A0ABM1Z384_AEDAL</name>
<keyword evidence="1" id="KW-0732">Signal</keyword>
<evidence type="ECO:0000256" key="1">
    <source>
        <dbReference type="SAM" id="SignalP"/>
    </source>
</evidence>